<evidence type="ECO:0000313" key="4">
    <source>
        <dbReference type="Proteomes" id="UP000076852"/>
    </source>
</evidence>
<dbReference type="EMBL" id="CP014578">
    <property type="protein sequence ID" value="ANB72088.1"/>
    <property type="molecule type" value="Genomic_DNA"/>
</dbReference>
<dbReference type="AlphaFoldDB" id="A0A160FJI4"/>
<keyword evidence="2" id="KW-1133">Transmembrane helix</keyword>
<name>A0A160FJI4_9BURK</name>
<keyword evidence="2" id="KW-0812">Transmembrane</keyword>
<sequence>MAAWGWTTQQSIELPWRRSQPGVLQAWGPVMSINAVHAAVVLAIPVLAIGFAAASFRVFSRRVQHPRRGAARWIQVHAFDRLLNRPGTRAESRRRRDLAANKLKQAQRGSAENTVGKKP</sequence>
<protein>
    <submittedName>
        <fullName evidence="3">Uncharacterized protein</fullName>
    </submittedName>
</protein>
<gene>
    <name evidence="3" type="ORF">AYM40_06660</name>
</gene>
<feature type="region of interest" description="Disordered" evidence="1">
    <location>
        <begin position="86"/>
        <end position="119"/>
    </location>
</feature>
<dbReference type="Proteomes" id="UP000076852">
    <property type="component" value="Chromosome 1"/>
</dbReference>
<dbReference type="KEGG" id="buz:AYM40_06660"/>
<organism evidence="3 4">
    <name type="scientific">Paraburkholderia phytofirmans OLGA172</name>
    <dbReference type="NCBI Taxonomy" id="1417228"/>
    <lineage>
        <taxon>Bacteria</taxon>
        <taxon>Pseudomonadati</taxon>
        <taxon>Pseudomonadota</taxon>
        <taxon>Betaproteobacteria</taxon>
        <taxon>Burkholderiales</taxon>
        <taxon>Burkholderiaceae</taxon>
        <taxon>Paraburkholderia</taxon>
    </lineage>
</organism>
<proteinExistence type="predicted"/>
<keyword evidence="4" id="KW-1185">Reference proteome</keyword>
<keyword evidence="2" id="KW-0472">Membrane</keyword>
<evidence type="ECO:0000256" key="2">
    <source>
        <dbReference type="SAM" id="Phobius"/>
    </source>
</evidence>
<feature type="transmembrane region" description="Helical" evidence="2">
    <location>
        <begin position="35"/>
        <end position="59"/>
    </location>
</feature>
<accession>A0A160FJI4</accession>
<evidence type="ECO:0000313" key="3">
    <source>
        <dbReference type="EMBL" id="ANB72088.1"/>
    </source>
</evidence>
<evidence type="ECO:0000256" key="1">
    <source>
        <dbReference type="SAM" id="MobiDB-lite"/>
    </source>
</evidence>
<reference evidence="3 4" key="1">
    <citation type="journal article" date="2016" name="Gene">
        <title>PacBio SMRT assembly of a complex multi-replicon genome reveals chlorocatechol degradative operon in a region of genome plasticity.</title>
        <authorList>
            <person name="Ricker N."/>
            <person name="Shen S.Y."/>
            <person name="Goordial J."/>
            <person name="Jin S."/>
            <person name="Fulthorpe R.R."/>
        </authorList>
    </citation>
    <scope>NUCLEOTIDE SEQUENCE [LARGE SCALE GENOMIC DNA]</scope>
    <source>
        <strain evidence="3 4">OLGA172</strain>
    </source>
</reference>